<dbReference type="InterPro" id="IPR036390">
    <property type="entry name" value="WH_DNA-bd_sf"/>
</dbReference>
<dbReference type="InterPro" id="IPR000847">
    <property type="entry name" value="LysR_HTH_N"/>
</dbReference>
<dbReference type="AlphaFoldDB" id="A0A367PAL5"/>
<dbReference type="Pfam" id="PF03466">
    <property type="entry name" value="LysR_substrate"/>
    <property type="match status" value="1"/>
</dbReference>
<evidence type="ECO:0000256" key="4">
    <source>
        <dbReference type="ARBA" id="ARBA00023159"/>
    </source>
</evidence>
<dbReference type="FunFam" id="1.10.10.10:FF:000001">
    <property type="entry name" value="LysR family transcriptional regulator"/>
    <property type="match status" value="1"/>
</dbReference>
<comment type="similarity">
    <text evidence="1">Belongs to the LysR transcriptional regulatory family.</text>
</comment>
<sequence length="311" mass="33790">MDIRQIRAFLAVAETGSVTRAAELLHVVQPSVSRQLKLLEEDLGVLLFERDRQGMLLTESGQIFIERARRALRELDSARAEVRPTRGALTGHVHIGLLPSSCEMLATPLVIATRSAHPGINLSLSVGFTDHLTRWLESGEVDAALLYDPMESASLNVHPLLTEPLWVCGPPSFGFGPENPIRIEVLGAHPLILPTRHHALRILVEHACAVANVRIKVATETNALAVHKDLVVHGVGLGIMPRAAIRAELEQGLLCAAPIDHSGFLRTIYYALPTTRRTTPSAAFVTTALAHCVRGAITSGTWLDATWLGEK</sequence>
<protein>
    <submittedName>
        <fullName evidence="7">LysR family transcriptional regulator</fullName>
    </submittedName>
</protein>
<dbReference type="InterPro" id="IPR005119">
    <property type="entry name" value="LysR_subst-bd"/>
</dbReference>
<dbReference type="PRINTS" id="PR00039">
    <property type="entry name" value="HTHLYSR"/>
</dbReference>
<proteinExistence type="inferred from homology"/>
<dbReference type="SUPFAM" id="SSF46785">
    <property type="entry name" value="Winged helix' DNA-binding domain"/>
    <property type="match status" value="1"/>
</dbReference>
<dbReference type="GO" id="GO:0003677">
    <property type="term" value="F:DNA binding"/>
    <property type="evidence" value="ECO:0007669"/>
    <property type="project" value="UniProtKB-KW"/>
</dbReference>
<keyword evidence="5" id="KW-0804">Transcription</keyword>
<dbReference type="GO" id="GO:0003700">
    <property type="term" value="F:DNA-binding transcription factor activity"/>
    <property type="evidence" value="ECO:0007669"/>
    <property type="project" value="InterPro"/>
</dbReference>
<comment type="caution">
    <text evidence="7">The sequence shown here is derived from an EMBL/GenBank/DDBJ whole genome shotgun (WGS) entry which is preliminary data.</text>
</comment>
<dbReference type="InterPro" id="IPR036388">
    <property type="entry name" value="WH-like_DNA-bd_sf"/>
</dbReference>
<evidence type="ECO:0000256" key="2">
    <source>
        <dbReference type="ARBA" id="ARBA00023015"/>
    </source>
</evidence>
<organism evidence="7 8">
    <name type="scientific">Cupriavidus necator</name>
    <name type="common">Alcaligenes eutrophus</name>
    <name type="synonym">Ralstonia eutropha</name>
    <dbReference type="NCBI Taxonomy" id="106590"/>
    <lineage>
        <taxon>Bacteria</taxon>
        <taxon>Pseudomonadati</taxon>
        <taxon>Pseudomonadota</taxon>
        <taxon>Betaproteobacteria</taxon>
        <taxon>Burkholderiales</taxon>
        <taxon>Burkholderiaceae</taxon>
        <taxon>Cupriavidus</taxon>
    </lineage>
</organism>
<dbReference type="Gene3D" id="3.40.190.290">
    <property type="match status" value="1"/>
</dbReference>
<keyword evidence="4" id="KW-0010">Activator</keyword>
<accession>A0A367PAL5</accession>
<dbReference type="PROSITE" id="PS50931">
    <property type="entry name" value="HTH_LYSR"/>
    <property type="match status" value="1"/>
</dbReference>
<evidence type="ECO:0000256" key="5">
    <source>
        <dbReference type="ARBA" id="ARBA00023163"/>
    </source>
</evidence>
<name>A0A367PAL5_CUPNE</name>
<dbReference type="RefSeq" id="WP_114135714.1">
    <property type="nucleotide sequence ID" value="NZ_CP068436.1"/>
</dbReference>
<evidence type="ECO:0000313" key="7">
    <source>
        <dbReference type="EMBL" id="RCJ04076.1"/>
    </source>
</evidence>
<evidence type="ECO:0000313" key="8">
    <source>
        <dbReference type="Proteomes" id="UP000253501"/>
    </source>
</evidence>
<dbReference type="PANTHER" id="PTHR30293:SF0">
    <property type="entry name" value="NITROGEN ASSIMILATION REGULATORY PROTEIN NAC"/>
    <property type="match status" value="1"/>
</dbReference>
<dbReference type="Gene3D" id="1.10.10.10">
    <property type="entry name" value="Winged helix-like DNA-binding domain superfamily/Winged helix DNA-binding domain"/>
    <property type="match status" value="1"/>
</dbReference>
<dbReference type="PANTHER" id="PTHR30293">
    <property type="entry name" value="TRANSCRIPTIONAL REGULATORY PROTEIN NAC-RELATED"/>
    <property type="match status" value="1"/>
</dbReference>
<gene>
    <name evidence="7" type="ORF">DDK22_33695</name>
</gene>
<dbReference type="SUPFAM" id="SSF53850">
    <property type="entry name" value="Periplasmic binding protein-like II"/>
    <property type="match status" value="1"/>
</dbReference>
<keyword evidence="3" id="KW-0238">DNA-binding</keyword>
<dbReference type="EMBL" id="QDHA01000113">
    <property type="protein sequence ID" value="RCJ04076.1"/>
    <property type="molecule type" value="Genomic_DNA"/>
</dbReference>
<dbReference type="GO" id="GO:2000142">
    <property type="term" value="P:regulation of DNA-templated transcription initiation"/>
    <property type="evidence" value="ECO:0007669"/>
    <property type="project" value="TreeGrafter"/>
</dbReference>
<evidence type="ECO:0000259" key="6">
    <source>
        <dbReference type="PROSITE" id="PS50931"/>
    </source>
</evidence>
<evidence type="ECO:0000256" key="3">
    <source>
        <dbReference type="ARBA" id="ARBA00023125"/>
    </source>
</evidence>
<reference evidence="7 8" key="1">
    <citation type="submission" date="2018-04" db="EMBL/GenBank/DDBJ databases">
        <title>Cupriavidus necator CR12 genome sequencing and assembly.</title>
        <authorList>
            <person name="Ben Fekih I."/>
            <person name="Mazhar H.S."/>
            <person name="Bello S.K."/>
            <person name="Rensing C."/>
        </authorList>
    </citation>
    <scope>NUCLEOTIDE SEQUENCE [LARGE SCALE GENOMIC DNA]</scope>
    <source>
        <strain evidence="7 8">CR12</strain>
    </source>
</reference>
<dbReference type="Proteomes" id="UP000253501">
    <property type="component" value="Unassembled WGS sequence"/>
</dbReference>
<evidence type="ECO:0000256" key="1">
    <source>
        <dbReference type="ARBA" id="ARBA00009437"/>
    </source>
</evidence>
<keyword evidence="2" id="KW-0805">Transcription regulation</keyword>
<feature type="domain" description="HTH lysR-type" evidence="6">
    <location>
        <begin position="1"/>
        <end position="58"/>
    </location>
</feature>
<dbReference type="Pfam" id="PF00126">
    <property type="entry name" value="HTH_1"/>
    <property type="match status" value="1"/>
</dbReference>